<dbReference type="SUPFAM" id="SSF63829">
    <property type="entry name" value="Calcium-dependent phosphotriesterase"/>
    <property type="match status" value="1"/>
</dbReference>
<evidence type="ECO:0000256" key="4">
    <source>
        <dbReference type="ARBA" id="ARBA00022825"/>
    </source>
</evidence>
<dbReference type="PROSITE" id="PS00138">
    <property type="entry name" value="SUBTILASE_SER"/>
    <property type="match status" value="1"/>
</dbReference>
<keyword evidence="2 6" id="KW-0645">Protease</keyword>
<feature type="domain" description="Malectin" evidence="8">
    <location>
        <begin position="1342"/>
        <end position="1474"/>
    </location>
</feature>
<organism evidence="9 10">
    <name type="scientific">Kibdelosporangium aridum</name>
    <dbReference type="NCBI Taxonomy" id="2030"/>
    <lineage>
        <taxon>Bacteria</taxon>
        <taxon>Bacillati</taxon>
        <taxon>Actinomycetota</taxon>
        <taxon>Actinomycetes</taxon>
        <taxon>Pseudonocardiales</taxon>
        <taxon>Pseudonocardiaceae</taxon>
        <taxon>Kibdelosporangium</taxon>
    </lineage>
</organism>
<comment type="similarity">
    <text evidence="1 6">Belongs to the peptidase S8 family.</text>
</comment>
<evidence type="ECO:0000256" key="2">
    <source>
        <dbReference type="ARBA" id="ARBA00022670"/>
    </source>
</evidence>
<dbReference type="Gene3D" id="3.40.50.200">
    <property type="entry name" value="Peptidase S8/S53 domain"/>
    <property type="match status" value="1"/>
</dbReference>
<feature type="active site" description="Charge relay system" evidence="5 6">
    <location>
        <position position="267"/>
    </location>
</feature>
<dbReference type="Gene3D" id="2.60.120.430">
    <property type="entry name" value="Galactose-binding lectin"/>
    <property type="match status" value="1"/>
</dbReference>
<dbReference type="InterPro" id="IPR023828">
    <property type="entry name" value="Peptidase_S8_Ser-AS"/>
</dbReference>
<dbReference type="SUPFAM" id="SSF49452">
    <property type="entry name" value="Starch-binding domain-like"/>
    <property type="match status" value="2"/>
</dbReference>
<proteinExistence type="inferred from homology"/>
<dbReference type="GO" id="GO:0006508">
    <property type="term" value="P:proteolysis"/>
    <property type="evidence" value="ECO:0007669"/>
    <property type="project" value="UniProtKB-KW"/>
</dbReference>
<feature type="domain" description="Peptidase S8/S53" evidence="7">
    <location>
        <begin position="209"/>
        <end position="478"/>
    </location>
</feature>
<evidence type="ECO:0000259" key="8">
    <source>
        <dbReference type="Pfam" id="PF11721"/>
    </source>
</evidence>
<dbReference type="InterPro" id="IPR000209">
    <property type="entry name" value="Peptidase_S8/S53_dom"/>
</dbReference>
<dbReference type="SUPFAM" id="SSF49785">
    <property type="entry name" value="Galactose-binding domain-like"/>
    <property type="match status" value="1"/>
</dbReference>
<reference evidence="9 10" key="1">
    <citation type="submission" date="2018-05" db="EMBL/GenBank/DDBJ databases">
        <title>Evolution of GPA BGCs.</title>
        <authorList>
            <person name="Waglechner N."/>
            <person name="Wright G.D."/>
        </authorList>
    </citation>
    <scope>NUCLEOTIDE SEQUENCE [LARGE SCALE GENOMIC DNA]</scope>
    <source>
        <strain evidence="9 10">A82846</strain>
    </source>
</reference>
<evidence type="ECO:0000259" key="7">
    <source>
        <dbReference type="Pfam" id="PF00082"/>
    </source>
</evidence>
<dbReference type="GO" id="GO:0030246">
    <property type="term" value="F:carbohydrate binding"/>
    <property type="evidence" value="ECO:0007669"/>
    <property type="project" value="InterPro"/>
</dbReference>
<dbReference type="Gene3D" id="2.60.40.1120">
    <property type="entry name" value="Carboxypeptidase-like, regulatory domain"/>
    <property type="match status" value="3"/>
</dbReference>
<sequence length="1496" mass="154072">MSRPIRGLPRDRSAMSTRRRSGGLLRAALIAVLAFVLATVYSSHATGSAGPNSGTEAAGQVNPASKIDSAVTKSLTQNGSITFFVELAERANLSAVSSTGRAGTQRTADVFATLTSHADRTQAGLRDLLTARGAEFTPFWIVNTIKVTGDSALVDEIAARPEVKQILPERFYELPQPTPAEELAQINAVEWNIDRVRANKVWSDFSVRGENVVVANIDTGVQYTHPALVGKYRGNKGDGTFDHNYNWHDPSKVCGNPSLAPCDNNNHGTHTMGTMVGDDGGANQVGVAPNAKWIAAKGCEASSCSNTALLSSGQFVVAPTDLNGQNPRPDLAPDVVNNSWGGGGNNPWYQATVDAWVAAGIFPAFSNGNSGALGCNSSGSPGDYAVSYSAGAFDINNAIASFSSRGPGVGGLIKPNIAAPGVAVRSSIANGSYGSISGTSMASPHVAGVVALIWSASPALAGDINATKALLNQTAVDTDSAQCGGTPQNNNVWGEGKLDAFASVESAPRGPTGAIAGTVVSGGKAADGVKIEISGPATVVKTTGADGKFTLDRAPVGSYTVKASKFGLVTKEQKVVVEEGKTAAADFDLAAAPSFTIKGVVKAPDGSALGAAEVSVANTPVAAVKTDPAGAYTLSVPAGTYEVVADYGRWLQPQRKSVNVSGNVTADFSLEPKVDAYGYTPRHVAPSWVAASTALPLTGDNASANVTLPFPVTFYGKTYKTAAVHTDGYLAFAGVGAPGGTIPAPAAPNGAIYAFWDDLVVDAQASVHTQTEGAAPNRRFTVEWRNVTVKSAAGSRLSVELILTEGGRLQLQYQGIDPSNPAEAGAGATIGLENETGTVALPYSVKKAHLADTTAISARVPNTGLVRGTIVDANDKQPIAGGAVALQRSGKTVNAVSDSTGFFQAEVALGSFTVVASQRGYETDRANLTVGSEGTVLTKDFAMRTPAFEANPTALEVIVPAGETRKRTVTIRNSGSAAGTWEFKEVSGGTTGAPESQAKGLVAKAKAQGVKGYDPNARTTVGLDTADVSKAATPLSPGDSLKSFPLNELTKGWGAGFSSGNVWVSDASATTSGAVARYGTDGTFGATFPSSFGGWPGDLAFVPSRNLLCQVTVGGDNAIKCLNPQTGALVSSITGSPWTSISQRGLAYRADDDTFYIGGWNEGTIYKVKGLSYPDPGALVSSCRPAAALTAISGLAYSPRGVLWVATNSSTDTIAAVNPDTCAQVATVPDPDATTTFSGAGLELDDTGNLWVISQSSAGKSKATLVESPIPSFADVPWLSQSAITGILAAGSGQQIEVSVDATNLKPGVHGATIFLVTNSAKRSTITIPVKVIVPKARIGLDAGGDGGVDALGDTWSPDQAYSTGGLGWLGQSSKPVSTTETISGTSEQSQYQTQREGAYEYRFDGLAKGVYQVELNYAELGWTDPNARLFDVIIEGRLVTPALDVAGEVGGFAALATSQFVQVDDGQLNVRFVSRAGAPIVNGVRVTERPDRTTP</sequence>
<dbReference type="InterPro" id="IPR013784">
    <property type="entry name" value="Carb-bd-like_fold"/>
</dbReference>
<feature type="active site" description="Charge relay system" evidence="5 6">
    <location>
        <position position="440"/>
    </location>
</feature>
<dbReference type="InterPro" id="IPR036852">
    <property type="entry name" value="Peptidase_S8/S53_dom_sf"/>
</dbReference>
<dbReference type="Gene3D" id="2.60.40.3170">
    <property type="match status" value="1"/>
</dbReference>
<keyword evidence="4 6" id="KW-0720">Serine protease</keyword>
<dbReference type="Proteomes" id="UP000287547">
    <property type="component" value="Unassembled WGS sequence"/>
</dbReference>
<keyword evidence="3 6" id="KW-0378">Hydrolase</keyword>
<dbReference type="InterPro" id="IPR050131">
    <property type="entry name" value="Peptidase_S8_subtilisin-like"/>
</dbReference>
<evidence type="ECO:0000256" key="5">
    <source>
        <dbReference type="PIRSR" id="PIRSR615500-1"/>
    </source>
</evidence>
<dbReference type="PANTHER" id="PTHR43806:SF11">
    <property type="entry name" value="CEREVISIN-RELATED"/>
    <property type="match status" value="1"/>
</dbReference>
<name>A0A428YPF1_KIBAR</name>
<evidence type="ECO:0000313" key="10">
    <source>
        <dbReference type="Proteomes" id="UP000287547"/>
    </source>
</evidence>
<evidence type="ECO:0000256" key="6">
    <source>
        <dbReference type="PROSITE-ProRule" id="PRU01240"/>
    </source>
</evidence>
<feature type="active site" description="Charge relay system" evidence="5 6">
    <location>
        <position position="218"/>
    </location>
</feature>
<dbReference type="InterPro" id="IPR008979">
    <property type="entry name" value="Galactose-bd-like_sf"/>
</dbReference>
<dbReference type="OrthoDB" id="5240813at2"/>
<dbReference type="SUPFAM" id="SSF52743">
    <property type="entry name" value="Subtilisin-like"/>
    <property type="match status" value="1"/>
</dbReference>
<evidence type="ECO:0000313" key="9">
    <source>
        <dbReference type="EMBL" id="RSM70295.1"/>
    </source>
</evidence>
<accession>A0A428YPF1</accession>
<dbReference type="PROSITE" id="PS51892">
    <property type="entry name" value="SUBTILASE"/>
    <property type="match status" value="1"/>
</dbReference>
<dbReference type="SUPFAM" id="SSF49464">
    <property type="entry name" value="Carboxypeptidase regulatory domain-like"/>
    <property type="match status" value="1"/>
</dbReference>
<evidence type="ECO:0000256" key="1">
    <source>
        <dbReference type="ARBA" id="ARBA00011073"/>
    </source>
</evidence>
<dbReference type="InterPro" id="IPR021720">
    <property type="entry name" value="Malectin_dom"/>
</dbReference>
<dbReference type="InterPro" id="IPR008969">
    <property type="entry name" value="CarboxyPept-like_regulatory"/>
</dbReference>
<dbReference type="Pfam" id="PF00082">
    <property type="entry name" value="Peptidase_S8"/>
    <property type="match status" value="1"/>
</dbReference>
<protein>
    <submittedName>
        <fullName evidence="9">Uncharacterized protein</fullName>
    </submittedName>
</protein>
<dbReference type="EMBL" id="QHKI01000067">
    <property type="protein sequence ID" value="RSM70295.1"/>
    <property type="molecule type" value="Genomic_DNA"/>
</dbReference>
<gene>
    <name evidence="9" type="ORF">DMH04_45025</name>
</gene>
<dbReference type="Pfam" id="PF13620">
    <property type="entry name" value="CarboxypepD_reg"/>
    <property type="match status" value="3"/>
</dbReference>
<dbReference type="Gene3D" id="2.120.10.30">
    <property type="entry name" value="TolB, C-terminal domain"/>
    <property type="match status" value="1"/>
</dbReference>
<dbReference type="InterPro" id="IPR015500">
    <property type="entry name" value="Peptidase_S8_subtilisin-rel"/>
</dbReference>
<dbReference type="InterPro" id="IPR046940">
    <property type="entry name" value="TPPII_Ig-like_sf"/>
</dbReference>
<evidence type="ECO:0000256" key="3">
    <source>
        <dbReference type="ARBA" id="ARBA00022801"/>
    </source>
</evidence>
<dbReference type="PANTHER" id="PTHR43806">
    <property type="entry name" value="PEPTIDASE S8"/>
    <property type="match status" value="1"/>
</dbReference>
<dbReference type="InterPro" id="IPR011042">
    <property type="entry name" value="6-blade_b-propeller_TolB-like"/>
</dbReference>
<dbReference type="Pfam" id="PF11721">
    <property type="entry name" value="Malectin"/>
    <property type="match status" value="1"/>
</dbReference>
<comment type="caution">
    <text evidence="9">The sequence shown here is derived from an EMBL/GenBank/DDBJ whole genome shotgun (WGS) entry which is preliminary data.</text>
</comment>
<dbReference type="PRINTS" id="PR00723">
    <property type="entry name" value="SUBTILISIN"/>
</dbReference>
<dbReference type="GO" id="GO:0004252">
    <property type="term" value="F:serine-type endopeptidase activity"/>
    <property type="evidence" value="ECO:0007669"/>
    <property type="project" value="UniProtKB-UniRule"/>
</dbReference>